<feature type="compositionally biased region" description="Low complexity" evidence="13">
    <location>
        <begin position="371"/>
        <end position="385"/>
    </location>
</feature>
<dbReference type="RefSeq" id="WP_397090332.1">
    <property type="nucleotide sequence ID" value="NZ_JBIRYO010000001.1"/>
</dbReference>
<evidence type="ECO:0000256" key="8">
    <source>
        <dbReference type="ARBA" id="ARBA00022679"/>
    </source>
</evidence>
<keyword evidence="10 12" id="KW-0704">Schiff base</keyword>
<dbReference type="InterPro" id="IPR013785">
    <property type="entry name" value="Aldolase_TIM"/>
</dbReference>
<comment type="function">
    <text evidence="1 12">Transaldolase is important for the balance of metabolites in the pentose-phosphate pathway.</text>
</comment>
<protein>
    <recommendedName>
        <fullName evidence="6 12">Transaldolase</fullName>
        <ecNumber evidence="5 12">2.2.1.2</ecNumber>
    </recommendedName>
</protein>
<evidence type="ECO:0000256" key="2">
    <source>
        <dbReference type="ARBA" id="ARBA00004496"/>
    </source>
</evidence>
<dbReference type="NCBIfam" id="TIGR00876">
    <property type="entry name" value="tal_mycobact"/>
    <property type="match status" value="1"/>
</dbReference>
<evidence type="ECO:0000256" key="1">
    <source>
        <dbReference type="ARBA" id="ARBA00003518"/>
    </source>
</evidence>
<comment type="similarity">
    <text evidence="4 12">Belongs to the transaldolase family. Type 2 subfamily.</text>
</comment>
<keyword evidence="9 12" id="KW-0570">Pentose shunt</keyword>
<dbReference type="EC" id="2.2.1.2" evidence="5 12"/>
<dbReference type="SUPFAM" id="SSF51569">
    <property type="entry name" value="Aldolase"/>
    <property type="match status" value="1"/>
</dbReference>
<evidence type="ECO:0000256" key="6">
    <source>
        <dbReference type="ARBA" id="ARBA00018292"/>
    </source>
</evidence>
<dbReference type="PROSITE" id="PS00958">
    <property type="entry name" value="TRANSALDOLASE_2"/>
    <property type="match status" value="1"/>
</dbReference>
<feature type="region of interest" description="Disordered" evidence="13">
    <location>
        <begin position="370"/>
        <end position="402"/>
    </location>
</feature>
<dbReference type="Proteomes" id="UP001611415">
    <property type="component" value="Unassembled WGS sequence"/>
</dbReference>
<evidence type="ECO:0000256" key="11">
    <source>
        <dbReference type="ARBA" id="ARBA00048810"/>
    </source>
</evidence>
<dbReference type="InterPro" id="IPR018225">
    <property type="entry name" value="Transaldolase_AS"/>
</dbReference>
<evidence type="ECO:0000256" key="4">
    <source>
        <dbReference type="ARBA" id="ARBA00008426"/>
    </source>
</evidence>
<dbReference type="CDD" id="cd00955">
    <property type="entry name" value="Transaldolase_like"/>
    <property type="match status" value="1"/>
</dbReference>
<evidence type="ECO:0000256" key="9">
    <source>
        <dbReference type="ARBA" id="ARBA00023126"/>
    </source>
</evidence>
<keyword evidence="15" id="KW-1185">Reference proteome</keyword>
<dbReference type="PANTHER" id="PTHR10683">
    <property type="entry name" value="TRANSALDOLASE"/>
    <property type="match status" value="1"/>
</dbReference>
<reference evidence="14 15" key="1">
    <citation type="submission" date="2024-10" db="EMBL/GenBank/DDBJ databases">
        <title>The Natural Products Discovery Center: Release of the First 8490 Sequenced Strains for Exploring Actinobacteria Biosynthetic Diversity.</title>
        <authorList>
            <person name="Kalkreuter E."/>
            <person name="Kautsar S.A."/>
            <person name="Yang D."/>
            <person name="Bader C.D."/>
            <person name="Teijaro C.N."/>
            <person name="Fluegel L."/>
            <person name="Davis C.M."/>
            <person name="Simpson J.R."/>
            <person name="Lauterbach L."/>
            <person name="Steele A.D."/>
            <person name="Gui C."/>
            <person name="Meng S."/>
            <person name="Li G."/>
            <person name="Viehrig K."/>
            <person name="Ye F."/>
            <person name="Su P."/>
            <person name="Kiefer A.F."/>
            <person name="Nichols A."/>
            <person name="Cepeda A.J."/>
            <person name="Yan W."/>
            <person name="Fan B."/>
            <person name="Jiang Y."/>
            <person name="Adhikari A."/>
            <person name="Zheng C.-J."/>
            <person name="Schuster L."/>
            <person name="Cowan T.M."/>
            <person name="Smanski M.J."/>
            <person name="Chevrette M.G."/>
            <person name="De Carvalho L.P.S."/>
            <person name="Shen B."/>
        </authorList>
    </citation>
    <scope>NUCLEOTIDE SEQUENCE [LARGE SCALE GENOMIC DNA]</scope>
    <source>
        <strain evidence="14 15">NPDC019275</strain>
    </source>
</reference>
<proteinExistence type="inferred from homology"/>
<dbReference type="GO" id="GO:0004801">
    <property type="term" value="F:transaldolase activity"/>
    <property type="evidence" value="ECO:0007669"/>
    <property type="project" value="UniProtKB-EC"/>
</dbReference>
<dbReference type="EMBL" id="JBIRYO010000001">
    <property type="protein sequence ID" value="MFI2471838.1"/>
    <property type="molecule type" value="Genomic_DNA"/>
</dbReference>
<comment type="subcellular location">
    <subcellularLocation>
        <location evidence="2 12">Cytoplasm</location>
    </subcellularLocation>
</comment>
<name>A0ABW7WTC1_9NOCA</name>
<evidence type="ECO:0000313" key="15">
    <source>
        <dbReference type="Proteomes" id="UP001611415"/>
    </source>
</evidence>
<dbReference type="Gene3D" id="3.20.20.70">
    <property type="entry name" value="Aldolase class I"/>
    <property type="match status" value="1"/>
</dbReference>
<organism evidence="14 15">
    <name type="scientific">Nocardia xishanensis</name>
    <dbReference type="NCBI Taxonomy" id="238964"/>
    <lineage>
        <taxon>Bacteria</taxon>
        <taxon>Bacillati</taxon>
        <taxon>Actinomycetota</taxon>
        <taxon>Actinomycetes</taxon>
        <taxon>Mycobacteriales</taxon>
        <taxon>Nocardiaceae</taxon>
        <taxon>Nocardia</taxon>
    </lineage>
</organism>
<gene>
    <name evidence="12 14" type="primary">tal</name>
    <name evidence="14" type="ORF">ACH49W_00525</name>
</gene>
<dbReference type="NCBIfam" id="NF002881">
    <property type="entry name" value="PRK03343.1"/>
    <property type="match status" value="1"/>
</dbReference>
<dbReference type="InterPro" id="IPR004732">
    <property type="entry name" value="Transaldolase_2"/>
</dbReference>
<dbReference type="Pfam" id="PF00923">
    <property type="entry name" value="TAL_FSA"/>
    <property type="match status" value="1"/>
</dbReference>
<comment type="catalytic activity">
    <reaction evidence="11 12">
        <text>D-sedoheptulose 7-phosphate + D-glyceraldehyde 3-phosphate = D-erythrose 4-phosphate + beta-D-fructose 6-phosphate</text>
        <dbReference type="Rhea" id="RHEA:17053"/>
        <dbReference type="ChEBI" id="CHEBI:16897"/>
        <dbReference type="ChEBI" id="CHEBI:57483"/>
        <dbReference type="ChEBI" id="CHEBI:57634"/>
        <dbReference type="ChEBI" id="CHEBI:59776"/>
        <dbReference type="EC" id="2.2.1.2"/>
    </reaction>
</comment>
<evidence type="ECO:0000256" key="12">
    <source>
        <dbReference type="HAMAP-Rule" id="MF_00493"/>
    </source>
</evidence>
<evidence type="ECO:0000256" key="5">
    <source>
        <dbReference type="ARBA" id="ARBA00013151"/>
    </source>
</evidence>
<dbReference type="PIRSF" id="PIRSF036915">
    <property type="entry name" value="Trnald_Bac_Plnt"/>
    <property type="match status" value="1"/>
</dbReference>
<evidence type="ECO:0000256" key="10">
    <source>
        <dbReference type="ARBA" id="ARBA00023270"/>
    </source>
</evidence>
<evidence type="ECO:0000313" key="14">
    <source>
        <dbReference type="EMBL" id="MFI2471838.1"/>
    </source>
</evidence>
<dbReference type="PANTHER" id="PTHR10683:SF31">
    <property type="entry name" value="TRANSALDOLASE"/>
    <property type="match status" value="1"/>
</dbReference>
<dbReference type="InterPro" id="IPR001585">
    <property type="entry name" value="TAL/FSA"/>
</dbReference>
<comment type="caution">
    <text evidence="14">The sequence shown here is derived from an EMBL/GenBank/DDBJ whole genome shotgun (WGS) entry which is preliminary data.</text>
</comment>
<sequence length="402" mass="42078">MAQNENLAALSAAGVSVWLDDLSRDRIQSGNLAELVATRSVVGVTTNPTIFQGALSKGHAYDAQVKALAAQGADADAAIRTITTDDVRSACDVLAGVYKSSGGVDGRVSIEVDPRFAFDAEKTVAQAIDLWKTVDRPNLFIKIPATEAGLPAITAVIAEGISVNVTLIFSVARYRSVMGAYLDGLRKAKSAGYDLAKIHSVASFFVSRVDTEIDKRLEAIGSEEALALRGKAGVANARLAYAEYQDVFDGGRHTSTYAHLSSVGANRQRPLWASTGVKNPDYSDTLYVTELVAPNTVNTLPEKTLEAVADHGEIRGDTVRGTAAEAKEVFDKLAAVGVDLGDVFDVLEREGVDKFEKSWEELLSATAEELGAAASDSAGAGPSVATQATASGPDAPAGTGSN</sequence>
<evidence type="ECO:0000256" key="3">
    <source>
        <dbReference type="ARBA" id="ARBA00004857"/>
    </source>
</evidence>
<evidence type="ECO:0000256" key="7">
    <source>
        <dbReference type="ARBA" id="ARBA00022490"/>
    </source>
</evidence>
<dbReference type="PROSITE" id="PS01054">
    <property type="entry name" value="TRANSALDOLASE_1"/>
    <property type="match status" value="1"/>
</dbReference>
<keyword evidence="8 12" id="KW-0808">Transferase</keyword>
<comment type="pathway">
    <text evidence="3 12">Carbohydrate degradation; pentose phosphate pathway; D-glyceraldehyde 3-phosphate and beta-D-fructose 6-phosphate from D-ribose 5-phosphate and D-xylulose 5-phosphate (non-oxidative stage): step 2/3.</text>
</comment>
<dbReference type="HAMAP" id="MF_00493">
    <property type="entry name" value="Transaldolase_2"/>
    <property type="match status" value="1"/>
</dbReference>
<evidence type="ECO:0000256" key="13">
    <source>
        <dbReference type="SAM" id="MobiDB-lite"/>
    </source>
</evidence>
<accession>A0ABW7WTC1</accession>
<keyword evidence="7 12" id="KW-0963">Cytoplasm</keyword>
<feature type="active site" description="Schiff-base intermediate with substrate" evidence="12">
    <location>
        <position position="142"/>
    </location>
</feature>